<evidence type="ECO:0000313" key="9">
    <source>
        <dbReference type="EMBL" id="CAG9862318.1"/>
    </source>
</evidence>
<accession>A0A9N9TX50</accession>
<protein>
    <recommendedName>
        <fullName evidence="8">DUF1907 domain-containing protein</fullName>
    </recommendedName>
</protein>
<dbReference type="GO" id="GO:0005634">
    <property type="term" value="C:nucleus"/>
    <property type="evidence" value="ECO:0007669"/>
    <property type="project" value="UniProtKB-SubCell"/>
</dbReference>
<evidence type="ECO:0000259" key="8">
    <source>
        <dbReference type="SMART" id="SM01168"/>
    </source>
</evidence>
<keyword evidence="10" id="KW-1185">Reference proteome</keyword>
<comment type="subcellular location">
    <subcellularLocation>
        <location evidence="1">Nucleus</location>
    </subcellularLocation>
</comment>
<evidence type="ECO:0000256" key="1">
    <source>
        <dbReference type="ARBA" id="ARBA00004123"/>
    </source>
</evidence>
<feature type="signal peptide" evidence="7">
    <location>
        <begin position="1"/>
        <end position="23"/>
    </location>
</feature>
<dbReference type="SMART" id="SM01168">
    <property type="entry name" value="DUF1907"/>
    <property type="match status" value="1"/>
</dbReference>
<dbReference type="CDD" id="cd17298">
    <property type="entry name" value="DUF1907"/>
    <property type="match status" value="1"/>
</dbReference>
<dbReference type="GO" id="GO:0008270">
    <property type="term" value="F:zinc ion binding"/>
    <property type="evidence" value="ECO:0007669"/>
    <property type="project" value="TreeGrafter"/>
</dbReference>
<evidence type="ECO:0000256" key="3">
    <source>
        <dbReference type="ARBA" id="ARBA00022723"/>
    </source>
</evidence>
<evidence type="ECO:0000256" key="6">
    <source>
        <dbReference type="ARBA" id="ARBA00023242"/>
    </source>
</evidence>
<evidence type="ECO:0000256" key="4">
    <source>
        <dbReference type="ARBA" id="ARBA00022801"/>
    </source>
</evidence>
<reference evidence="9" key="1">
    <citation type="submission" date="2022-01" db="EMBL/GenBank/DDBJ databases">
        <authorList>
            <person name="King R."/>
        </authorList>
    </citation>
    <scope>NUCLEOTIDE SEQUENCE</scope>
</reference>
<dbReference type="EMBL" id="OU900098">
    <property type="protein sequence ID" value="CAG9862318.1"/>
    <property type="molecule type" value="Genomic_DNA"/>
</dbReference>
<keyword evidence="6" id="KW-0539">Nucleus</keyword>
<proteinExistence type="predicted"/>
<keyword evidence="5" id="KW-0862">Zinc</keyword>
<keyword evidence="7" id="KW-0732">Signal</keyword>
<comment type="subunit">
    <text evidence="2">Monomer.</text>
</comment>
<dbReference type="AlphaFoldDB" id="A0A9N9TX50"/>
<dbReference type="Pfam" id="PF08925">
    <property type="entry name" value="DUF1907"/>
    <property type="match status" value="1"/>
</dbReference>
<dbReference type="GO" id="GO:0016788">
    <property type="term" value="F:hydrolase activity, acting on ester bonds"/>
    <property type="evidence" value="ECO:0007669"/>
    <property type="project" value="TreeGrafter"/>
</dbReference>
<feature type="chain" id="PRO_5040251397" description="DUF1907 domain-containing protein" evidence="7">
    <location>
        <begin position="24"/>
        <end position="339"/>
    </location>
</feature>
<gene>
    <name evidence="9" type="ORF">PHYEVI_LOCUS8635</name>
</gene>
<evidence type="ECO:0000256" key="2">
    <source>
        <dbReference type="ARBA" id="ARBA00011245"/>
    </source>
</evidence>
<keyword evidence="3" id="KW-0479">Metal-binding</keyword>
<evidence type="ECO:0000313" key="10">
    <source>
        <dbReference type="Proteomes" id="UP001153712"/>
    </source>
</evidence>
<dbReference type="PANTHER" id="PTHR13204:SF1">
    <property type="entry name" value="ESTER HYDROLASE C11ORF54"/>
    <property type="match status" value="1"/>
</dbReference>
<dbReference type="InterPro" id="IPR015021">
    <property type="entry name" value="C11orf54_DUF1907"/>
</dbReference>
<sequence length="339" mass="37965">MNTIFSFIFHLLILIYFPQKNMALNPNSIPVESKKLFVPPLSEVAEAINNTLKTNFAEVSVEVVDCPDLRQQPFTLASEGLGGNTKIIELGGNPYLLPEVHREKYYDLKDIAKLVNSNPSFIIGAGAGPNQYVGVNCEGVYNVMIADGEVVNQSTRISKVDSNDDKSIQEILPKNETRLALLGNLFFSEGKPGKVLKVHAKKRTGDDNFITSIRKAIVAKYNDLVGIGGVFLMKEGKGKFHVMRDFSKTPIQNEEQLNKWLKFYNFSAPLVSVGTLVNSDGGELDLRVQHFHTFSHHGEAGHYHYDTTPEEVEYLGFFNVGEMLYRIDKPVNTHNWGRD</sequence>
<dbReference type="Proteomes" id="UP001153712">
    <property type="component" value="Chromosome 5"/>
</dbReference>
<evidence type="ECO:0000256" key="7">
    <source>
        <dbReference type="SAM" id="SignalP"/>
    </source>
</evidence>
<name>A0A9N9TX50_PHYSR</name>
<keyword evidence="4" id="KW-0378">Hydrolase</keyword>
<feature type="domain" description="DUF1907" evidence="8">
    <location>
        <begin position="47"/>
        <end position="327"/>
    </location>
</feature>
<organism evidence="9 10">
    <name type="scientific">Phyllotreta striolata</name>
    <name type="common">Striped flea beetle</name>
    <name type="synonym">Crioceris striolata</name>
    <dbReference type="NCBI Taxonomy" id="444603"/>
    <lineage>
        <taxon>Eukaryota</taxon>
        <taxon>Metazoa</taxon>
        <taxon>Ecdysozoa</taxon>
        <taxon>Arthropoda</taxon>
        <taxon>Hexapoda</taxon>
        <taxon>Insecta</taxon>
        <taxon>Pterygota</taxon>
        <taxon>Neoptera</taxon>
        <taxon>Endopterygota</taxon>
        <taxon>Coleoptera</taxon>
        <taxon>Polyphaga</taxon>
        <taxon>Cucujiformia</taxon>
        <taxon>Chrysomeloidea</taxon>
        <taxon>Chrysomelidae</taxon>
        <taxon>Galerucinae</taxon>
        <taxon>Alticini</taxon>
        <taxon>Phyllotreta</taxon>
    </lineage>
</organism>
<dbReference type="OrthoDB" id="5119241at2759"/>
<dbReference type="PANTHER" id="PTHR13204">
    <property type="entry name" value="PTD012 PROTEIN"/>
    <property type="match status" value="1"/>
</dbReference>
<evidence type="ECO:0000256" key="5">
    <source>
        <dbReference type="ARBA" id="ARBA00022833"/>
    </source>
</evidence>
<dbReference type="SUPFAM" id="SSF117856">
    <property type="entry name" value="AF0104/ALDC/Ptd012-like"/>
    <property type="match status" value="1"/>
</dbReference>